<dbReference type="FunFam" id="1.10.8.280:FF:000002">
    <property type="entry name" value="UvrABC system protein A"/>
    <property type="match status" value="1"/>
</dbReference>
<dbReference type="PANTHER" id="PTHR43152">
    <property type="entry name" value="UVRABC SYSTEM PROTEIN A"/>
    <property type="match status" value="1"/>
</dbReference>
<dbReference type="PANTHER" id="PTHR43152:SF3">
    <property type="entry name" value="UVRABC SYSTEM PROTEIN A"/>
    <property type="match status" value="1"/>
</dbReference>
<dbReference type="InterPro" id="IPR041102">
    <property type="entry name" value="UvrA_inter"/>
</dbReference>
<comment type="caution">
    <text evidence="18">Lacks conserved residue(s) required for the propagation of feature annotation.</text>
</comment>
<feature type="domain" description="ABC transporter" evidence="19">
    <location>
        <begin position="618"/>
        <end position="947"/>
    </location>
</feature>
<sequence length="968" mass="105577">MADRLIVKGAREHNLRSVDLDLPRDALIVFTGLSGSGKSSLAFDTIFAEGQRRYVESLSAYARQFLGQMDKPDVDFIEGLSPAVSIDQKSTNRNPRSTVGTITEVYDYLRLLYARAGTPHCPVCGERIARQTPQQIVDQVLAMDEGLRFQVLAPVVRTRKGEFADLFEKLNTQGYSRVRVDGVVHSLTDPPKLKKQEKHDIEVVVDRLTVKESAKQRLTDSVETALGLADGIVVLEFVDREDDHPHREQRFSEKLACPNGHALSVDDLEPRSFSFNSPYGACPECAGLGIRKEVDADLVVPDPDRTLAEGAVVPWSMGPTSEYFIRMMASLGEAMGFDVDTPWRKLPAKARKAILEGSDEQVHVRYRNRYGRTRSYYTDFEGVMAFLQRKMEQTESEQMKDRYAGFMRDVPCPECAGTRLKPEILAVTLAAGGYGSKSIAQVSELSIADCSDFLNALTLGPREQAIAGQVLKEIQSRLSFLLDVGLEYLTLSRAAGTLSGGEAQRIRLATQIGSGLVGVLYVLDEPSIGLHQRDNRRLIETLVRLRDLGNTLIVVEHDLDTIAHADWIVDIGPAAGEHGGRIVHSGTYSELLANTDSITGAYLSGAKSIAIPQARRPVDPKRMLGVVGAREHNLSGVDVAFPLGVLTAVTGVSGSGKSTLVNDILATVLANKLNGARLVPGRHTRITGLDHLDKLVRVDQSPIGRTPRSNPATYTGVFDKIRTLFAATTEAKVRGYQPGRFSFNVKGGRCEACTGDGTIKIEMNFLPDVYVPCEVCHGARYNRETLEVHYKGKTIAEVLDMSIEEAAEFFEPITGIHRYLRTLVDVGLGYVRLGQPAPTLSGGEAQRVKLASELQKRSTGRTVYILDEPTTGLHFEDIAKLLGVINGLVDKGNTVIVIEHNLDVIKTADWIIDMGPEGGAGGGTVVATGTPEDVVAVPESYTGKFLAEILGAPAKPAKAVKRRRKASA</sequence>
<evidence type="ECO:0000256" key="12">
    <source>
        <dbReference type="ARBA" id="ARBA00023125"/>
    </source>
</evidence>
<dbReference type="PROSITE" id="PS00211">
    <property type="entry name" value="ABC_TRANSPORTER_1"/>
    <property type="match status" value="2"/>
</dbReference>
<evidence type="ECO:0000256" key="8">
    <source>
        <dbReference type="ARBA" id="ARBA00022771"/>
    </source>
</evidence>
<evidence type="ECO:0000259" key="19">
    <source>
        <dbReference type="PROSITE" id="PS50893"/>
    </source>
</evidence>
<dbReference type="InterPro" id="IPR027417">
    <property type="entry name" value="P-loop_NTPase"/>
</dbReference>
<dbReference type="STRING" id="1782.AWC18_17390"/>
<dbReference type="NCBIfam" id="NF001503">
    <property type="entry name" value="PRK00349.1"/>
    <property type="match status" value="1"/>
</dbReference>
<evidence type="ECO:0000256" key="16">
    <source>
        <dbReference type="ARBA" id="ARBA00039316"/>
    </source>
</evidence>
<keyword evidence="21" id="KW-1185">Reference proteome</keyword>
<dbReference type="GO" id="GO:0005737">
    <property type="term" value="C:cytoplasm"/>
    <property type="evidence" value="ECO:0007669"/>
    <property type="project" value="UniProtKB-SubCell"/>
</dbReference>
<evidence type="ECO:0000313" key="20">
    <source>
        <dbReference type="EMBL" id="ORW17159.1"/>
    </source>
</evidence>
<dbReference type="HAMAP" id="MF_00205">
    <property type="entry name" value="UvrA"/>
    <property type="match status" value="1"/>
</dbReference>
<comment type="function">
    <text evidence="18">The UvrABC repair system catalyzes the recognition and processing of DNA lesions. UvrA is an ATPase and a DNA-binding protein. A damage recognition complex composed of 2 UvrA and 2 UvrB subunits scans DNA for abnormalities. When the presence of a lesion has been verified by UvrB, the UvrA molecules dissociate.</text>
</comment>
<dbReference type="GO" id="GO:0005524">
    <property type="term" value="F:ATP binding"/>
    <property type="evidence" value="ECO:0007669"/>
    <property type="project" value="UniProtKB-UniRule"/>
</dbReference>
<reference evidence="20 21" key="1">
    <citation type="submission" date="2016-01" db="EMBL/GenBank/DDBJ databases">
        <title>The new phylogeny of the genus Mycobacterium.</title>
        <authorList>
            <person name="Tarcisio F."/>
            <person name="Conor M."/>
            <person name="Antonella G."/>
            <person name="Elisabetta G."/>
            <person name="Giulia F.S."/>
            <person name="Sara T."/>
            <person name="Anna F."/>
            <person name="Clotilde B."/>
            <person name="Roberto B."/>
            <person name="Veronica D.S."/>
            <person name="Fabio R."/>
            <person name="Monica P."/>
            <person name="Olivier J."/>
            <person name="Enrico T."/>
            <person name="Nicola S."/>
        </authorList>
    </citation>
    <scope>NUCLEOTIDE SEQUENCE [LARGE SCALE GENOMIC DNA]</scope>
    <source>
        <strain evidence="20 21">DSM 44164</strain>
    </source>
</reference>
<dbReference type="FunFam" id="1.20.1580.10:FF:000001">
    <property type="entry name" value="UvrABC system protein A"/>
    <property type="match status" value="2"/>
</dbReference>
<evidence type="ECO:0000256" key="9">
    <source>
        <dbReference type="ARBA" id="ARBA00022833"/>
    </source>
</evidence>
<dbReference type="GO" id="GO:0003677">
    <property type="term" value="F:DNA binding"/>
    <property type="evidence" value="ECO:0007669"/>
    <property type="project" value="UniProtKB-UniRule"/>
</dbReference>
<feature type="zinc finger region" description="C4-type" evidence="18">
    <location>
        <begin position="750"/>
        <end position="776"/>
    </location>
</feature>
<dbReference type="Pfam" id="PF17760">
    <property type="entry name" value="UvrA_inter"/>
    <property type="match status" value="1"/>
</dbReference>
<keyword evidence="12 18" id="KW-0238">DNA-binding</keyword>
<evidence type="ECO:0000256" key="2">
    <source>
        <dbReference type="ARBA" id="ARBA00022490"/>
    </source>
</evidence>
<dbReference type="AlphaFoldDB" id="A0A1X1Z1E8"/>
<evidence type="ECO:0000256" key="18">
    <source>
        <dbReference type="HAMAP-Rule" id="MF_00205"/>
    </source>
</evidence>
<protein>
    <recommendedName>
        <fullName evidence="16 18">UvrABC system protein A</fullName>
        <shortName evidence="18">UvrA protein</shortName>
    </recommendedName>
    <alternativeName>
        <fullName evidence="17 18">Excinuclease ABC subunit A</fullName>
    </alternativeName>
</protein>
<organism evidence="20 21">
    <name type="scientific">Mycolicibacter nonchromogenicus</name>
    <name type="common">Mycobacterium nonchromogenicum</name>
    <dbReference type="NCBI Taxonomy" id="1782"/>
    <lineage>
        <taxon>Bacteria</taxon>
        <taxon>Bacillati</taxon>
        <taxon>Actinomycetota</taxon>
        <taxon>Actinomycetes</taxon>
        <taxon>Mycobacteriales</taxon>
        <taxon>Mycobacteriaceae</taxon>
        <taxon>Mycolicibacter</taxon>
    </lineage>
</organism>
<comment type="subunit">
    <text evidence="18">Forms a heterotetramer with UvrB during the search for lesions.</text>
</comment>
<name>A0A1X1Z1E8_MYCNO</name>
<feature type="binding site" evidence="18">
    <location>
        <begin position="32"/>
        <end position="39"/>
    </location>
    <ligand>
        <name>ATP</name>
        <dbReference type="ChEBI" id="CHEBI:30616"/>
    </ligand>
</feature>
<evidence type="ECO:0000313" key="21">
    <source>
        <dbReference type="Proteomes" id="UP000193108"/>
    </source>
</evidence>
<keyword evidence="5 18" id="KW-0547">Nucleotide-binding</keyword>
<dbReference type="Pfam" id="PF17755">
    <property type="entry name" value="UvrA_DNA-bind"/>
    <property type="match status" value="1"/>
</dbReference>
<dbReference type="CDD" id="cd03270">
    <property type="entry name" value="ABC_UvrA_I"/>
    <property type="match status" value="1"/>
</dbReference>
<keyword evidence="4 18" id="KW-0677">Repeat</keyword>
<evidence type="ECO:0000256" key="13">
    <source>
        <dbReference type="ARBA" id="ARBA00023204"/>
    </source>
</evidence>
<evidence type="ECO:0000256" key="6">
    <source>
        <dbReference type="ARBA" id="ARBA00022763"/>
    </source>
</evidence>
<dbReference type="Gene3D" id="3.40.50.300">
    <property type="entry name" value="P-loop containing nucleotide triphosphate hydrolases"/>
    <property type="match status" value="3"/>
</dbReference>
<dbReference type="NCBIfam" id="TIGR00630">
    <property type="entry name" value="uvra"/>
    <property type="match status" value="1"/>
</dbReference>
<dbReference type="CDD" id="cd03271">
    <property type="entry name" value="ABC_UvrA_II"/>
    <property type="match status" value="1"/>
</dbReference>
<evidence type="ECO:0000256" key="7">
    <source>
        <dbReference type="ARBA" id="ARBA00022769"/>
    </source>
</evidence>
<dbReference type="RefSeq" id="WP_085139552.1">
    <property type="nucleotide sequence ID" value="NZ_LQPI01000066.1"/>
</dbReference>
<keyword evidence="3 18" id="KW-0479">Metal-binding</keyword>
<dbReference type="EMBL" id="LQPI01000066">
    <property type="protein sequence ID" value="ORW17159.1"/>
    <property type="molecule type" value="Genomic_DNA"/>
</dbReference>
<keyword evidence="9 18" id="KW-0862">Zinc</keyword>
<dbReference type="GO" id="GO:0016887">
    <property type="term" value="F:ATP hydrolysis activity"/>
    <property type="evidence" value="ECO:0007669"/>
    <property type="project" value="InterPro"/>
</dbReference>
<keyword evidence="7 18" id="KW-0228">DNA excision</keyword>
<dbReference type="SUPFAM" id="SSF52540">
    <property type="entry name" value="P-loop containing nucleoside triphosphate hydrolases"/>
    <property type="match status" value="2"/>
</dbReference>
<keyword evidence="13 18" id="KW-0234">DNA repair</keyword>
<keyword evidence="8 18" id="KW-0863">Zinc-finger</keyword>
<keyword evidence="6 18" id="KW-0227">DNA damage</keyword>
<dbReference type="InterPro" id="IPR041552">
    <property type="entry name" value="UvrA_DNA-bd"/>
</dbReference>
<dbReference type="Gene3D" id="1.20.1580.10">
    <property type="entry name" value="ABC transporter ATPase like domain"/>
    <property type="match status" value="3"/>
</dbReference>
<dbReference type="InterPro" id="IPR004602">
    <property type="entry name" value="UvrA"/>
</dbReference>
<evidence type="ECO:0000256" key="5">
    <source>
        <dbReference type="ARBA" id="ARBA00022741"/>
    </source>
</evidence>
<keyword evidence="14 18" id="KW-0742">SOS response</keyword>
<evidence type="ECO:0000256" key="14">
    <source>
        <dbReference type="ARBA" id="ARBA00023236"/>
    </source>
</evidence>
<proteinExistence type="inferred from homology"/>
<dbReference type="InterPro" id="IPR003439">
    <property type="entry name" value="ABC_transporter-like_ATP-bd"/>
</dbReference>
<accession>A0A1X1Z1E8</accession>
<gene>
    <name evidence="18" type="primary">uvrA</name>
    <name evidence="20" type="ORF">AWC18_17390</name>
</gene>
<dbReference type="GO" id="GO:0009381">
    <property type="term" value="F:excinuclease ABC activity"/>
    <property type="evidence" value="ECO:0007669"/>
    <property type="project" value="UniProtKB-UniRule"/>
</dbReference>
<dbReference type="GO" id="GO:0009380">
    <property type="term" value="C:excinuclease repair complex"/>
    <property type="evidence" value="ECO:0007669"/>
    <property type="project" value="InterPro"/>
</dbReference>
<dbReference type="Gene3D" id="3.30.190.20">
    <property type="match status" value="1"/>
</dbReference>
<comment type="subcellular location">
    <subcellularLocation>
        <location evidence="1 18">Cytoplasm</location>
    </subcellularLocation>
</comment>
<evidence type="ECO:0000256" key="15">
    <source>
        <dbReference type="ARBA" id="ARBA00038000"/>
    </source>
</evidence>
<evidence type="ECO:0000256" key="11">
    <source>
        <dbReference type="ARBA" id="ARBA00022881"/>
    </source>
</evidence>
<dbReference type="GO" id="GO:0006289">
    <property type="term" value="P:nucleotide-excision repair"/>
    <property type="evidence" value="ECO:0007669"/>
    <property type="project" value="UniProtKB-UniRule"/>
</dbReference>
<dbReference type="InterPro" id="IPR017871">
    <property type="entry name" value="ABC_transporter-like_CS"/>
</dbReference>
<evidence type="ECO:0000256" key="3">
    <source>
        <dbReference type="ARBA" id="ARBA00022723"/>
    </source>
</evidence>
<dbReference type="Proteomes" id="UP000193108">
    <property type="component" value="Unassembled WGS sequence"/>
</dbReference>
<evidence type="ECO:0000256" key="4">
    <source>
        <dbReference type="ARBA" id="ARBA00022737"/>
    </source>
</evidence>
<keyword evidence="10 18" id="KW-0067">ATP-binding</keyword>
<dbReference type="GO" id="GO:0008270">
    <property type="term" value="F:zinc ion binding"/>
    <property type="evidence" value="ECO:0007669"/>
    <property type="project" value="UniProtKB-UniRule"/>
</dbReference>
<dbReference type="PROSITE" id="PS50893">
    <property type="entry name" value="ABC_TRANSPORTER_2"/>
    <property type="match status" value="1"/>
</dbReference>
<dbReference type="FunFam" id="1.20.1580.10:FF:000002">
    <property type="entry name" value="UvrABC system protein A"/>
    <property type="match status" value="1"/>
</dbReference>
<keyword evidence="2 18" id="KW-0963">Cytoplasm</keyword>
<evidence type="ECO:0000256" key="1">
    <source>
        <dbReference type="ARBA" id="ARBA00004496"/>
    </source>
</evidence>
<dbReference type="GO" id="GO:0009432">
    <property type="term" value="P:SOS response"/>
    <property type="evidence" value="ECO:0007669"/>
    <property type="project" value="UniProtKB-UniRule"/>
</dbReference>
<feature type="binding site" evidence="18">
    <location>
        <begin position="651"/>
        <end position="658"/>
    </location>
    <ligand>
        <name>ATP</name>
        <dbReference type="ChEBI" id="CHEBI:30616"/>
    </ligand>
</feature>
<comment type="similarity">
    <text evidence="15 18">Belongs to the ABC transporter superfamily. UvrA family.</text>
</comment>
<evidence type="ECO:0000256" key="10">
    <source>
        <dbReference type="ARBA" id="ARBA00022840"/>
    </source>
</evidence>
<comment type="caution">
    <text evidence="20">The sequence shown here is derived from an EMBL/GenBank/DDBJ whole genome shotgun (WGS) entry which is preliminary data.</text>
</comment>
<keyword evidence="11 18" id="KW-0267">Excision nuclease</keyword>
<evidence type="ECO:0000256" key="17">
    <source>
        <dbReference type="ARBA" id="ARBA00042156"/>
    </source>
</evidence>
<dbReference type="Gene3D" id="1.10.8.280">
    <property type="entry name" value="ABC transporter ATPase domain-like"/>
    <property type="match status" value="1"/>
</dbReference>